<dbReference type="GeneID" id="65131230"/>
<dbReference type="RefSeq" id="YP_010112745.1">
    <property type="nucleotide sequence ID" value="NC_055895.1"/>
</dbReference>
<keyword evidence="2" id="KW-1185">Reference proteome</keyword>
<evidence type="ECO:0000313" key="1">
    <source>
        <dbReference type="EMBL" id="QOR57293.1"/>
    </source>
</evidence>
<protein>
    <submittedName>
        <fullName evidence="1">Uncharacterized protein</fullName>
    </submittedName>
</protein>
<dbReference type="EMBL" id="MT774402">
    <property type="protein sequence ID" value="QOR57293.1"/>
    <property type="molecule type" value="Genomic_DNA"/>
</dbReference>
<dbReference type="Proteomes" id="UP000593599">
    <property type="component" value="Segment"/>
</dbReference>
<accession>A0A7M1RSD0</accession>
<sequence length="90" mass="10532">MAKRRKNGQMSDEELEVRRHHSSLRRLKAHCSDENVELKDYKFANPDDMCVLSLSDVDLGSRKSYLTTDNDSWFVSEDDYEEVSQIALYL</sequence>
<organism evidence="1 2">
    <name type="scientific">uncultured phage cr7_1</name>
    <dbReference type="NCBI Taxonomy" id="2772086"/>
    <lineage>
        <taxon>Viruses</taxon>
        <taxon>Duplodnaviria</taxon>
        <taxon>Heunggongvirae</taxon>
        <taxon>Uroviricota</taxon>
        <taxon>Caudoviricetes</taxon>
        <taxon>Crassvirales</taxon>
        <taxon>Suoliviridae</taxon>
        <taxon>Oafivirinae</taxon>
        <taxon>Burzaovirus</taxon>
        <taxon>Burzaovirus coli</taxon>
    </lineage>
</organism>
<reference evidence="1 2" key="1">
    <citation type="submission" date="2020-07" db="EMBL/GenBank/DDBJ databases">
        <title>Taxonomic proposal: Crassvirales, a new order of highly abundant and diverse bacterial viruses.</title>
        <authorList>
            <person name="Shkoporov A.N."/>
            <person name="Stockdale S.R."/>
            <person name="Guerin E."/>
            <person name="Ross R.P."/>
            <person name="Hill C."/>
        </authorList>
    </citation>
    <scope>NUCLEOTIDE SEQUENCE [LARGE SCALE GENOMIC DNA]</scope>
</reference>
<proteinExistence type="predicted"/>
<dbReference type="KEGG" id="vg:65131230"/>
<evidence type="ECO:0000313" key="2">
    <source>
        <dbReference type="Proteomes" id="UP000593599"/>
    </source>
</evidence>
<name>A0A7M1RSD0_9CAUD</name>